<evidence type="ECO:0000313" key="3">
    <source>
        <dbReference type="Proteomes" id="UP000499080"/>
    </source>
</evidence>
<organism evidence="2 3">
    <name type="scientific">Araneus ventricosus</name>
    <name type="common">Orbweaver spider</name>
    <name type="synonym">Epeira ventricosa</name>
    <dbReference type="NCBI Taxonomy" id="182803"/>
    <lineage>
        <taxon>Eukaryota</taxon>
        <taxon>Metazoa</taxon>
        <taxon>Ecdysozoa</taxon>
        <taxon>Arthropoda</taxon>
        <taxon>Chelicerata</taxon>
        <taxon>Arachnida</taxon>
        <taxon>Araneae</taxon>
        <taxon>Araneomorphae</taxon>
        <taxon>Entelegynae</taxon>
        <taxon>Araneoidea</taxon>
        <taxon>Araneidae</taxon>
        <taxon>Araneus</taxon>
    </lineage>
</organism>
<dbReference type="AlphaFoldDB" id="A0A4Y2SMW3"/>
<accession>A0A4Y2SMW3</accession>
<feature type="compositionally biased region" description="Polar residues" evidence="1">
    <location>
        <begin position="24"/>
        <end position="51"/>
    </location>
</feature>
<feature type="compositionally biased region" description="Basic and acidic residues" evidence="1">
    <location>
        <begin position="13"/>
        <end position="23"/>
    </location>
</feature>
<evidence type="ECO:0000256" key="1">
    <source>
        <dbReference type="SAM" id="MobiDB-lite"/>
    </source>
</evidence>
<keyword evidence="3" id="KW-1185">Reference proteome</keyword>
<proteinExistence type="predicted"/>
<comment type="caution">
    <text evidence="2">The sequence shown here is derived from an EMBL/GenBank/DDBJ whole genome shotgun (WGS) entry which is preliminary data.</text>
</comment>
<evidence type="ECO:0000313" key="2">
    <source>
        <dbReference type="EMBL" id="GBN88509.1"/>
    </source>
</evidence>
<sequence length="90" mass="10440">MQILSASRYLEAGPRENLKKEQWKNGSHNGQQVNTEEQHSNYSQKSASQHKAGSDKWQVSSEREVPSRKFDVNNKWHDSHKIDCQKNFNG</sequence>
<gene>
    <name evidence="2" type="ORF">AVEN_193974_1</name>
</gene>
<feature type="region of interest" description="Disordered" evidence="1">
    <location>
        <begin position="1"/>
        <end position="90"/>
    </location>
</feature>
<dbReference type="Proteomes" id="UP000499080">
    <property type="component" value="Unassembled WGS sequence"/>
</dbReference>
<name>A0A4Y2SMW3_ARAVE</name>
<reference evidence="2 3" key="1">
    <citation type="journal article" date="2019" name="Sci. Rep.">
        <title>Orb-weaving spider Araneus ventricosus genome elucidates the spidroin gene catalogue.</title>
        <authorList>
            <person name="Kono N."/>
            <person name="Nakamura H."/>
            <person name="Ohtoshi R."/>
            <person name="Moran D.A.P."/>
            <person name="Shinohara A."/>
            <person name="Yoshida Y."/>
            <person name="Fujiwara M."/>
            <person name="Mori M."/>
            <person name="Tomita M."/>
            <person name="Arakawa K."/>
        </authorList>
    </citation>
    <scope>NUCLEOTIDE SEQUENCE [LARGE SCALE GENOMIC DNA]</scope>
</reference>
<feature type="compositionally biased region" description="Basic and acidic residues" evidence="1">
    <location>
        <begin position="61"/>
        <end position="84"/>
    </location>
</feature>
<protein>
    <submittedName>
        <fullName evidence="2">Uncharacterized protein</fullName>
    </submittedName>
</protein>
<dbReference type="EMBL" id="BGPR01022315">
    <property type="protein sequence ID" value="GBN88509.1"/>
    <property type="molecule type" value="Genomic_DNA"/>
</dbReference>